<feature type="transmembrane region" description="Helical" evidence="7">
    <location>
        <begin position="7"/>
        <end position="32"/>
    </location>
</feature>
<feature type="transmembrane region" description="Helical" evidence="7">
    <location>
        <begin position="106"/>
        <end position="125"/>
    </location>
</feature>
<feature type="transmembrane region" description="Helical" evidence="7">
    <location>
        <begin position="254"/>
        <end position="271"/>
    </location>
</feature>
<evidence type="ECO:0000256" key="6">
    <source>
        <dbReference type="ARBA" id="ARBA00023136"/>
    </source>
</evidence>
<dbReference type="Gene3D" id="1.10.3720.10">
    <property type="entry name" value="MetI-like"/>
    <property type="match status" value="1"/>
</dbReference>
<keyword evidence="5 7" id="KW-1133">Transmembrane helix</keyword>
<dbReference type="EMBL" id="JAQAGZ010000001">
    <property type="protein sequence ID" value="MCZ8510946.1"/>
    <property type="molecule type" value="Genomic_DNA"/>
</dbReference>
<comment type="caution">
    <text evidence="9">The sequence shown here is derived from an EMBL/GenBank/DDBJ whole genome shotgun (WGS) entry which is preliminary data.</text>
</comment>
<keyword evidence="2 7" id="KW-0813">Transport</keyword>
<keyword evidence="10" id="KW-1185">Reference proteome</keyword>
<evidence type="ECO:0000256" key="7">
    <source>
        <dbReference type="RuleBase" id="RU363032"/>
    </source>
</evidence>
<dbReference type="InterPro" id="IPR000515">
    <property type="entry name" value="MetI-like"/>
</dbReference>
<keyword evidence="6 7" id="KW-0472">Membrane</keyword>
<proteinExistence type="inferred from homology"/>
<feature type="transmembrane region" description="Helical" evidence="7">
    <location>
        <begin position="71"/>
        <end position="94"/>
    </location>
</feature>
<feature type="transmembrane region" description="Helical" evidence="7">
    <location>
        <begin position="179"/>
        <end position="201"/>
    </location>
</feature>
<dbReference type="PROSITE" id="PS50928">
    <property type="entry name" value="ABC_TM1"/>
    <property type="match status" value="1"/>
</dbReference>
<protein>
    <submittedName>
        <fullName evidence="9">Carbohydrate ABC transporter permease</fullName>
    </submittedName>
</protein>
<sequence>MDRSSRWLDVFIYVVLFLFSLCTVLPFIYITIVSFTDPHEYITTPVMLFPKSWSLASYRYIMSSGQFTSSFFITTMLTIVGTVCALLTTAGLAYGLSRKRLKGRNFILTAILFTMLFNPGIIPNYLLIKSLGLLNSFWALVLPGLATPFYVLLMKSFFQDVPAELEESGTIDGCSDIGIFFRIILPISLPVIAAFSLFYGVGYWNTYFNGVLYINKDTLRPLQVVLQQMLAASSTPADFSEASASVIPADTVKMAAVVIAAVPIVMVYPFLQKYFLKGLTLGSVKG</sequence>
<dbReference type="SUPFAM" id="SSF161098">
    <property type="entry name" value="MetI-like"/>
    <property type="match status" value="1"/>
</dbReference>
<comment type="subcellular location">
    <subcellularLocation>
        <location evidence="1 7">Cell membrane</location>
        <topology evidence="1 7">Multi-pass membrane protein</topology>
    </subcellularLocation>
</comment>
<dbReference type="PANTHER" id="PTHR43744">
    <property type="entry name" value="ABC TRANSPORTER PERMEASE PROTEIN MG189-RELATED-RELATED"/>
    <property type="match status" value="1"/>
</dbReference>
<dbReference type="Proteomes" id="UP001527882">
    <property type="component" value="Unassembled WGS sequence"/>
</dbReference>
<evidence type="ECO:0000256" key="5">
    <source>
        <dbReference type="ARBA" id="ARBA00022989"/>
    </source>
</evidence>
<name>A0ABT4Q292_9BACL</name>
<comment type="similarity">
    <text evidence="7">Belongs to the binding-protein-dependent transport system permease family.</text>
</comment>
<evidence type="ECO:0000256" key="3">
    <source>
        <dbReference type="ARBA" id="ARBA00022475"/>
    </source>
</evidence>
<feature type="domain" description="ABC transmembrane type-1" evidence="8">
    <location>
        <begin position="71"/>
        <end position="270"/>
    </location>
</feature>
<evidence type="ECO:0000313" key="9">
    <source>
        <dbReference type="EMBL" id="MCZ8510946.1"/>
    </source>
</evidence>
<gene>
    <name evidence="9" type="ORF">O9H85_00535</name>
</gene>
<evidence type="ECO:0000313" key="10">
    <source>
        <dbReference type="Proteomes" id="UP001527882"/>
    </source>
</evidence>
<accession>A0ABT4Q292</accession>
<evidence type="ECO:0000256" key="1">
    <source>
        <dbReference type="ARBA" id="ARBA00004651"/>
    </source>
</evidence>
<organism evidence="9 10">
    <name type="scientific">Paenibacillus gyeongsangnamensis</name>
    <dbReference type="NCBI Taxonomy" id="3388067"/>
    <lineage>
        <taxon>Bacteria</taxon>
        <taxon>Bacillati</taxon>
        <taxon>Bacillota</taxon>
        <taxon>Bacilli</taxon>
        <taxon>Bacillales</taxon>
        <taxon>Paenibacillaceae</taxon>
        <taxon>Paenibacillus</taxon>
    </lineage>
</organism>
<evidence type="ECO:0000259" key="8">
    <source>
        <dbReference type="PROSITE" id="PS50928"/>
    </source>
</evidence>
<dbReference type="CDD" id="cd06261">
    <property type="entry name" value="TM_PBP2"/>
    <property type="match status" value="1"/>
</dbReference>
<dbReference type="PANTHER" id="PTHR43744:SF9">
    <property type="entry name" value="POLYGALACTURONAN_RHAMNOGALACTURONAN TRANSPORT SYSTEM PERMEASE PROTEIN YTCP"/>
    <property type="match status" value="1"/>
</dbReference>
<keyword evidence="3" id="KW-1003">Cell membrane</keyword>
<dbReference type="InterPro" id="IPR035906">
    <property type="entry name" value="MetI-like_sf"/>
</dbReference>
<evidence type="ECO:0000256" key="4">
    <source>
        <dbReference type="ARBA" id="ARBA00022692"/>
    </source>
</evidence>
<feature type="transmembrane region" description="Helical" evidence="7">
    <location>
        <begin position="137"/>
        <end position="158"/>
    </location>
</feature>
<dbReference type="Pfam" id="PF00528">
    <property type="entry name" value="BPD_transp_1"/>
    <property type="match status" value="1"/>
</dbReference>
<keyword evidence="4 7" id="KW-0812">Transmembrane</keyword>
<reference evidence="9 10" key="1">
    <citation type="submission" date="2022-12" db="EMBL/GenBank/DDBJ databases">
        <title>Draft genome sequence of Paenibacillus sp. dW9.</title>
        <authorList>
            <person name="Choi E.-W."/>
            <person name="Kim D.-U."/>
        </authorList>
    </citation>
    <scope>NUCLEOTIDE SEQUENCE [LARGE SCALE GENOMIC DNA]</scope>
    <source>
        <strain evidence="10">dW9</strain>
    </source>
</reference>
<evidence type="ECO:0000256" key="2">
    <source>
        <dbReference type="ARBA" id="ARBA00022448"/>
    </source>
</evidence>
<dbReference type="RefSeq" id="WP_269879323.1">
    <property type="nucleotide sequence ID" value="NZ_JAQAGZ010000001.1"/>
</dbReference>